<evidence type="ECO:0000313" key="2">
    <source>
        <dbReference type="Proteomes" id="UP000192247"/>
    </source>
</evidence>
<accession>A0A1V9XV69</accession>
<evidence type="ECO:0000313" key="1">
    <source>
        <dbReference type="EMBL" id="OQR77394.1"/>
    </source>
</evidence>
<dbReference type="Proteomes" id="UP000192247">
    <property type="component" value="Unassembled WGS sequence"/>
</dbReference>
<comment type="caution">
    <text evidence="1">The sequence shown here is derived from an EMBL/GenBank/DDBJ whole genome shotgun (WGS) entry which is preliminary data.</text>
</comment>
<dbReference type="InParanoid" id="A0A1V9XV69"/>
<sequence>MCPFCGAFYDQRANSDFSLRRNSTIGNGCLPHIGWQVGVVVRPFSPPQCQRFCESLATPQRCMKRNYIGR</sequence>
<dbReference type="AlphaFoldDB" id="A0A1V9XV69"/>
<organism evidence="1 2">
    <name type="scientific">Tropilaelaps mercedesae</name>
    <dbReference type="NCBI Taxonomy" id="418985"/>
    <lineage>
        <taxon>Eukaryota</taxon>
        <taxon>Metazoa</taxon>
        <taxon>Ecdysozoa</taxon>
        <taxon>Arthropoda</taxon>
        <taxon>Chelicerata</taxon>
        <taxon>Arachnida</taxon>
        <taxon>Acari</taxon>
        <taxon>Parasitiformes</taxon>
        <taxon>Mesostigmata</taxon>
        <taxon>Gamasina</taxon>
        <taxon>Dermanyssoidea</taxon>
        <taxon>Laelapidae</taxon>
        <taxon>Tropilaelaps</taxon>
    </lineage>
</organism>
<gene>
    <name evidence="1" type="ORF">BIW11_02915</name>
</gene>
<protein>
    <submittedName>
        <fullName evidence="1">Putative E3 ubiquitin-protein ligase HECTD2-like</fullName>
    </submittedName>
</protein>
<name>A0A1V9XV69_9ACAR</name>
<proteinExistence type="predicted"/>
<keyword evidence="2" id="KW-1185">Reference proteome</keyword>
<dbReference type="EMBL" id="MNPL01003592">
    <property type="protein sequence ID" value="OQR77394.1"/>
    <property type="molecule type" value="Genomic_DNA"/>
</dbReference>
<reference evidence="1 2" key="1">
    <citation type="journal article" date="2017" name="Gigascience">
        <title>Draft genome of the honey bee ectoparasitic mite, Tropilaelaps mercedesae, is shaped by the parasitic life history.</title>
        <authorList>
            <person name="Dong X."/>
            <person name="Armstrong S.D."/>
            <person name="Xia D."/>
            <person name="Makepeace B.L."/>
            <person name="Darby A.C."/>
            <person name="Kadowaki T."/>
        </authorList>
    </citation>
    <scope>NUCLEOTIDE SEQUENCE [LARGE SCALE GENOMIC DNA]</scope>
    <source>
        <strain evidence="1">Wuxi-XJTLU</strain>
    </source>
</reference>